<name>A0ABQ9GDM7_9NEOP</name>
<organism evidence="2 3">
    <name type="scientific">Dryococelus australis</name>
    <dbReference type="NCBI Taxonomy" id="614101"/>
    <lineage>
        <taxon>Eukaryota</taxon>
        <taxon>Metazoa</taxon>
        <taxon>Ecdysozoa</taxon>
        <taxon>Arthropoda</taxon>
        <taxon>Hexapoda</taxon>
        <taxon>Insecta</taxon>
        <taxon>Pterygota</taxon>
        <taxon>Neoptera</taxon>
        <taxon>Polyneoptera</taxon>
        <taxon>Phasmatodea</taxon>
        <taxon>Verophasmatodea</taxon>
        <taxon>Anareolatae</taxon>
        <taxon>Phasmatidae</taxon>
        <taxon>Eurycanthinae</taxon>
        <taxon>Dryococelus</taxon>
    </lineage>
</organism>
<reference evidence="2 3" key="1">
    <citation type="submission" date="2023-02" db="EMBL/GenBank/DDBJ databases">
        <title>LHISI_Scaffold_Assembly.</title>
        <authorList>
            <person name="Stuart O.P."/>
            <person name="Cleave R."/>
            <person name="Magrath M.J.L."/>
            <person name="Mikheyev A.S."/>
        </authorList>
    </citation>
    <scope>NUCLEOTIDE SEQUENCE [LARGE SCALE GENOMIC DNA]</scope>
    <source>
        <strain evidence="2">Daus_M_001</strain>
        <tissue evidence="2">Leg muscle</tissue>
    </source>
</reference>
<evidence type="ECO:0000256" key="1">
    <source>
        <dbReference type="SAM" id="MobiDB-lite"/>
    </source>
</evidence>
<protein>
    <submittedName>
        <fullName evidence="2">Uncharacterized protein</fullName>
    </submittedName>
</protein>
<dbReference type="EMBL" id="JARBHB010000013">
    <property type="protein sequence ID" value="KAJ8870517.1"/>
    <property type="molecule type" value="Genomic_DNA"/>
</dbReference>
<keyword evidence="3" id="KW-1185">Reference proteome</keyword>
<comment type="caution">
    <text evidence="2">The sequence shown here is derived from an EMBL/GenBank/DDBJ whole genome shotgun (WGS) entry which is preliminary data.</text>
</comment>
<evidence type="ECO:0000313" key="2">
    <source>
        <dbReference type="EMBL" id="KAJ8870517.1"/>
    </source>
</evidence>
<sequence>MVTQRLACSPPTKANRVQTPAGPPDFRKWESCQTMPLVDGFSRGYPVSSAPSFRHRGKRGNPRENTPTYGIVQQDSHMRKSGGGGGDPSKNRTRFALVGGEWSNEYTTPAPIKNRIVWIRWKEWKAWNIHVVYGFLRVFSEEIVLSPHLHKYQANILVVSDTDGQVAGLENDPAVGDPAGSWRCWFELTVMLPLLRPPTGAPATHQPHTSHPTMPYTHASTSYHTACCSQRRKDVMPVIILSLKDAFIIIQLILQVP</sequence>
<dbReference type="Proteomes" id="UP001159363">
    <property type="component" value="Chromosome 12"/>
</dbReference>
<gene>
    <name evidence="2" type="ORF">PR048_029540</name>
</gene>
<proteinExistence type="predicted"/>
<accession>A0ABQ9GDM7</accession>
<evidence type="ECO:0000313" key="3">
    <source>
        <dbReference type="Proteomes" id="UP001159363"/>
    </source>
</evidence>
<feature type="region of interest" description="Disordered" evidence="1">
    <location>
        <begin position="49"/>
        <end position="69"/>
    </location>
</feature>
<feature type="region of interest" description="Disordered" evidence="1">
    <location>
        <begin position="1"/>
        <end position="27"/>
    </location>
</feature>